<dbReference type="Proteomes" id="UP001234297">
    <property type="component" value="Chromosome 3"/>
</dbReference>
<dbReference type="EMBL" id="CM056811">
    <property type="protein sequence ID" value="KAJ8636273.1"/>
    <property type="molecule type" value="Genomic_DNA"/>
</dbReference>
<organism evidence="1 2">
    <name type="scientific">Persea americana</name>
    <name type="common">Avocado</name>
    <dbReference type="NCBI Taxonomy" id="3435"/>
    <lineage>
        <taxon>Eukaryota</taxon>
        <taxon>Viridiplantae</taxon>
        <taxon>Streptophyta</taxon>
        <taxon>Embryophyta</taxon>
        <taxon>Tracheophyta</taxon>
        <taxon>Spermatophyta</taxon>
        <taxon>Magnoliopsida</taxon>
        <taxon>Magnoliidae</taxon>
        <taxon>Laurales</taxon>
        <taxon>Lauraceae</taxon>
        <taxon>Persea</taxon>
    </lineage>
</organism>
<evidence type="ECO:0000313" key="2">
    <source>
        <dbReference type="Proteomes" id="UP001234297"/>
    </source>
</evidence>
<proteinExistence type="predicted"/>
<accession>A0ACC2LSV6</accession>
<keyword evidence="2" id="KW-1185">Reference proteome</keyword>
<gene>
    <name evidence="1" type="ORF">MRB53_010540</name>
</gene>
<reference evidence="1 2" key="1">
    <citation type="journal article" date="2022" name="Hortic Res">
        <title>A haplotype resolved chromosomal level avocado genome allows analysis of novel avocado genes.</title>
        <authorList>
            <person name="Nath O."/>
            <person name="Fletcher S.J."/>
            <person name="Hayward A."/>
            <person name="Shaw L.M."/>
            <person name="Masouleh A.K."/>
            <person name="Furtado A."/>
            <person name="Henry R.J."/>
            <person name="Mitter N."/>
        </authorList>
    </citation>
    <scope>NUCLEOTIDE SEQUENCE [LARGE SCALE GENOMIC DNA]</scope>
    <source>
        <strain evidence="2">cv. Hass</strain>
    </source>
</reference>
<protein>
    <submittedName>
        <fullName evidence="1">Uncharacterized protein</fullName>
    </submittedName>
</protein>
<evidence type="ECO:0000313" key="1">
    <source>
        <dbReference type="EMBL" id="KAJ8636273.1"/>
    </source>
</evidence>
<sequence>MLHSGGLRNHNSGFNHRFLLPVVSSLAATLAVPLSIYVLTLPLPYLPQGDGLSPFYIIGSAILVLGLALYNIPQPANKAEAAIKIATRVDTITSKLASVQTDLFHSKFSCYWVRWWCLLVVTNMINAFEIL</sequence>
<name>A0ACC2LSV6_PERAE</name>
<comment type="caution">
    <text evidence="1">The sequence shown here is derived from an EMBL/GenBank/DDBJ whole genome shotgun (WGS) entry which is preliminary data.</text>
</comment>